<proteinExistence type="predicted"/>
<keyword evidence="1" id="KW-0812">Transmembrane</keyword>
<evidence type="ECO:0000313" key="3">
    <source>
        <dbReference type="Proteomes" id="UP000297258"/>
    </source>
</evidence>
<sequence length="361" mass="38560">MRTSFPTRLRAARGFSIPELLVAVAIGLVILAGMSTLFVKNTRIQGEIEQANRQVENGRYAIDLLAVDLRNAGYFAEFDPTVLDNPAALPSPCTRDLDELKAGLTLPVQGLDNIAAGLDCLPDVRRDTDVLVVRRTNTCVAGAPGCDPISAGGPFFQASLCNNDSELDSPVRANFYALTLANIGLNRHQRDCTAVAGSGTLAAIRRYRTHIYFIANNNKPGDGIPTLKRAELGSDGGAATYTVVPLAEGIENLQLEYGLDVTPVNRGDGVADVFSADPAGVNGCNTPACAVANWRTVVAVKVNLLARNTQQTQGWTDTKSYKLGQDAAGNEITIPAANDQYKRHVFQSQVSLPNPAGRRLP</sequence>
<dbReference type="InterPro" id="IPR032092">
    <property type="entry name" value="PilW"/>
</dbReference>
<keyword evidence="3" id="KW-1185">Reference proteome</keyword>
<protein>
    <submittedName>
        <fullName evidence="2">Prepilin-type N-terminal cleavage/methylation domain-containing protein</fullName>
    </submittedName>
</protein>
<reference evidence="2 3" key="1">
    <citation type="submission" date="2019-03" db="EMBL/GenBank/DDBJ databases">
        <title>Draft genome of Massilia hortus sp. nov., a novel bacterial species of the Oxalobacteraceae family.</title>
        <authorList>
            <person name="Peta V."/>
            <person name="Raths R."/>
            <person name="Bucking H."/>
        </authorList>
    </citation>
    <scope>NUCLEOTIDE SEQUENCE [LARGE SCALE GENOMIC DNA]</scope>
    <source>
        <strain evidence="2 3">ONC3</strain>
    </source>
</reference>
<dbReference type="Pfam" id="PF16074">
    <property type="entry name" value="PilW"/>
    <property type="match status" value="1"/>
</dbReference>
<name>A0A4Y9T284_9BURK</name>
<keyword evidence="1" id="KW-0472">Membrane</keyword>
<evidence type="ECO:0000256" key="1">
    <source>
        <dbReference type="SAM" id="Phobius"/>
    </source>
</evidence>
<comment type="caution">
    <text evidence="2">The sequence shown here is derived from an EMBL/GenBank/DDBJ whole genome shotgun (WGS) entry which is preliminary data.</text>
</comment>
<keyword evidence="1" id="KW-1133">Transmembrane helix</keyword>
<dbReference type="RefSeq" id="WP_135189190.1">
    <property type="nucleotide sequence ID" value="NZ_SPUM01000045.1"/>
</dbReference>
<evidence type="ECO:0000313" key="2">
    <source>
        <dbReference type="EMBL" id="TFW33150.1"/>
    </source>
</evidence>
<gene>
    <name evidence="2" type="ORF">E4O92_07775</name>
</gene>
<dbReference type="EMBL" id="SPUM01000045">
    <property type="protein sequence ID" value="TFW33150.1"/>
    <property type="molecule type" value="Genomic_DNA"/>
</dbReference>
<accession>A0A4Y9T284</accession>
<feature type="transmembrane region" description="Helical" evidence="1">
    <location>
        <begin position="20"/>
        <end position="39"/>
    </location>
</feature>
<dbReference type="OrthoDB" id="5296662at2"/>
<dbReference type="NCBIfam" id="TIGR02532">
    <property type="entry name" value="IV_pilin_GFxxxE"/>
    <property type="match status" value="1"/>
</dbReference>
<dbReference type="InterPro" id="IPR012902">
    <property type="entry name" value="N_methyl_site"/>
</dbReference>
<dbReference type="Pfam" id="PF07963">
    <property type="entry name" value="N_methyl"/>
    <property type="match status" value="1"/>
</dbReference>
<dbReference type="AlphaFoldDB" id="A0A4Y9T284"/>
<dbReference type="GO" id="GO:0043683">
    <property type="term" value="P:type IV pilus assembly"/>
    <property type="evidence" value="ECO:0007669"/>
    <property type="project" value="InterPro"/>
</dbReference>
<dbReference type="Proteomes" id="UP000297258">
    <property type="component" value="Unassembled WGS sequence"/>
</dbReference>
<organism evidence="2 3">
    <name type="scientific">Massilia horti</name>
    <dbReference type="NCBI Taxonomy" id="2562153"/>
    <lineage>
        <taxon>Bacteria</taxon>
        <taxon>Pseudomonadati</taxon>
        <taxon>Pseudomonadota</taxon>
        <taxon>Betaproteobacteria</taxon>
        <taxon>Burkholderiales</taxon>
        <taxon>Oxalobacteraceae</taxon>
        <taxon>Telluria group</taxon>
        <taxon>Massilia</taxon>
    </lineage>
</organism>